<dbReference type="Pfam" id="PF02597">
    <property type="entry name" value="ThiS"/>
    <property type="match status" value="1"/>
</dbReference>
<comment type="caution">
    <text evidence="4">The sequence shown here is derived from an EMBL/GenBank/DDBJ whole genome shotgun (WGS) entry which is preliminary data.</text>
</comment>
<dbReference type="InterPro" id="IPR044672">
    <property type="entry name" value="MOCS2A"/>
</dbReference>
<dbReference type="GO" id="GO:0006777">
    <property type="term" value="P:Mo-molybdopterin cofactor biosynthetic process"/>
    <property type="evidence" value="ECO:0007669"/>
    <property type="project" value="InterPro"/>
</dbReference>
<reference evidence="4 5" key="1">
    <citation type="journal article" date="2014" name="Nature">
        <title>An environmental bacterial taxon with a large and distinct metabolic repertoire.</title>
        <authorList>
            <person name="Wilson M.C."/>
            <person name="Mori T."/>
            <person name="Ruckert C."/>
            <person name="Uria A.R."/>
            <person name="Helf M.J."/>
            <person name="Takada K."/>
            <person name="Gernert C."/>
            <person name="Steffens U.A."/>
            <person name="Heycke N."/>
            <person name="Schmitt S."/>
            <person name="Rinke C."/>
            <person name="Helfrich E.J."/>
            <person name="Brachmann A.O."/>
            <person name="Gurgui C."/>
            <person name="Wakimoto T."/>
            <person name="Kracht M."/>
            <person name="Crusemann M."/>
            <person name="Hentschel U."/>
            <person name="Abe I."/>
            <person name="Matsunaga S."/>
            <person name="Kalinowski J."/>
            <person name="Takeyama H."/>
            <person name="Piel J."/>
        </authorList>
    </citation>
    <scope>NUCLEOTIDE SEQUENCE [LARGE SCALE GENOMIC DNA]</scope>
    <source>
        <strain evidence="5">TSY1</strain>
    </source>
</reference>
<protein>
    <recommendedName>
        <fullName evidence="3">Molybdopterin synthase sulfur carrier subunit</fullName>
    </recommendedName>
</protein>
<dbReference type="PANTHER" id="PTHR33359">
    <property type="entry name" value="MOLYBDOPTERIN SYNTHASE SULFUR CARRIER SUBUNIT"/>
    <property type="match status" value="1"/>
</dbReference>
<dbReference type="UniPathway" id="UPA00344"/>
<keyword evidence="5" id="KW-1185">Reference proteome</keyword>
<accession>W4LV07</accession>
<dbReference type="PANTHER" id="PTHR33359:SF1">
    <property type="entry name" value="MOLYBDOPTERIN SYNTHASE SULFUR CARRIER SUBUNIT"/>
    <property type="match status" value="1"/>
</dbReference>
<evidence type="ECO:0000313" key="4">
    <source>
        <dbReference type="EMBL" id="ETX01730.1"/>
    </source>
</evidence>
<evidence type="ECO:0000313" key="5">
    <source>
        <dbReference type="Proteomes" id="UP000019141"/>
    </source>
</evidence>
<dbReference type="AlphaFoldDB" id="W4LV07"/>
<dbReference type="Gene3D" id="3.10.20.30">
    <property type="match status" value="1"/>
</dbReference>
<dbReference type="EMBL" id="AZHW01000205">
    <property type="protein sequence ID" value="ETX01730.1"/>
    <property type="molecule type" value="Genomic_DNA"/>
</dbReference>
<dbReference type="InterPro" id="IPR016155">
    <property type="entry name" value="Mopterin_synth/thiamin_S_b"/>
</dbReference>
<comment type="similarity">
    <text evidence="2">Belongs to the MoaD family.</text>
</comment>
<keyword evidence="1" id="KW-0547">Nucleotide-binding</keyword>
<dbReference type="SUPFAM" id="SSF54285">
    <property type="entry name" value="MoaD/ThiS"/>
    <property type="match status" value="1"/>
</dbReference>
<gene>
    <name evidence="4" type="ORF">ETSY1_06185</name>
</gene>
<dbReference type="InterPro" id="IPR003749">
    <property type="entry name" value="ThiS/MoaD-like"/>
</dbReference>
<dbReference type="GO" id="GO:1990133">
    <property type="term" value="C:molybdopterin adenylyltransferase complex"/>
    <property type="evidence" value="ECO:0007669"/>
    <property type="project" value="TreeGrafter"/>
</dbReference>
<sequence>MHIQIKLFALLREIAGTDTVALEVPEAANAGQALHELSQQHPALQPYLDNVRLALKMDFVDEAASLDEGDELHLIPPVSGGR</sequence>
<evidence type="ECO:0000256" key="1">
    <source>
        <dbReference type="ARBA" id="ARBA00022741"/>
    </source>
</evidence>
<proteinExistence type="inferred from homology"/>
<evidence type="ECO:0000256" key="3">
    <source>
        <dbReference type="ARBA" id="ARBA00024247"/>
    </source>
</evidence>
<dbReference type="InterPro" id="IPR012675">
    <property type="entry name" value="Beta-grasp_dom_sf"/>
</dbReference>
<evidence type="ECO:0000256" key="2">
    <source>
        <dbReference type="ARBA" id="ARBA00024200"/>
    </source>
</evidence>
<dbReference type="CDD" id="cd00754">
    <property type="entry name" value="Ubl_MoaD"/>
    <property type="match status" value="1"/>
</dbReference>
<dbReference type="Proteomes" id="UP000019141">
    <property type="component" value="Unassembled WGS sequence"/>
</dbReference>
<name>W4LV07_ENTF1</name>
<dbReference type="GO" id="GO:0000166">
    <property type="term" value="F:nucleotide binding"/>
    <property type="evidence" value="ECO:0007669"/>
    <property type="project" value="UniProtKB-KW"/>
</dbReference>
<dbReference type="HOGENOM" id="CLU_114601_4_3_7"/>
<organism evidence="4 5">
    <name type="scientific">Entotheonella factor</name>
    <dbReference type="NCBI Taxonomy" id="1429438"/>
    <lineage>
        <taxon>Bacteria</taxon>
        <taxon>Pseudomonadati</taxon>
        <taxon>Nitrospinota/Tectimicrobiota group</taxon>
        <taxon>Candidatus Tectimicrobiota</taxon>
        <taxon>Candidatus Entotheonellia</taxon>
        <taxon>Candidatus Entotheonellales</taxon>
        <taxon>Candidatus Entotheonellaceae</taxon>
        <taxon>Candidatus Entotheonella</taxon>
    </lineage>
</organism>